<dbReference type="EMBL" id="JBHTLQ010000055">
    <property type="protein sequence ID" value="MFD1192397.1"/>
    <property type="molecule type" value="Genomic_DNA"/>
</dbReference>
<comment type="caution">
    <text evidence="1">The sequence shown here is derived from an EMBL/GenBank/DDBJ whole genome shotgun (WGS) entry which is preliminary data.</text>
</comment>
<organism evidence="1 2">
    <name type="scientific">Phenylobacterium conjunctum</name>
    <dbReference type="NCBI Taxonomy" id="1298959"/>
    <lineage>
        <taxon>Bacteria</taxon>
        <taxon>Pseudomonadati</taxon>
        <taxon>Pseudomonadota</taxon>
        <taxon>Alphaproteobacteria</taxon>
        <taxon>Caulobacterales</taxon>
        <taxon>Caulobacteraceae</taxon>
        <taxon>Phenylobacterium</taxon>
    </lineage>
</organism>
<proteinExistence type="predicted"/>
<evidence type="ECO:0000313" key="1">
    <source>
        <dbReference type="EMBL" id="MFD1192397.1"/>
    </source>
</evidence>
<reference evidence="2" key="1">
    <citation type="journal article" date="2019" name="Int. J. Syst. Evol. Microbiol.">
        <title>The Global Catalogue of Microorganisms (GCM) 10K type strain sequencing project: providing services to taxonomists for standard genome sequencing and annotation.</title>
        <authorList>
            <consortium name="The Broad Institute Genomics Platform"/>
            <consortium name="The Broad Institute Genome Sequencing Center for Infectious Disease"/>
            <person name="Wu L."/>
            <person name="Ma J."/>
        </authorList>
    </citation>
    <scope>NUCLEOTIDE SEQUENCE [LARGE SCALE GENOMIC DNA]</scope>
    <source>
        <strain evidence="2">CCUG 55074</strain>
    </source>
</reference>
<sequence length="131" mass="14790">MPNVARLAARRPQRSEPLFLFDARRPIRAANTDMIDQVITHADLCARLAGGRLKLQVSRLMADALITQGRLAEDDYRLCDLTVIWDEAEGQVVQVRDDARVRDAAARWAEWDALWDEDSYAVEDLPQSVAA</sequence>
<dbReference type="Proteomes" id="UP001597216">
    <property type="component" value="Unassembled WGS sequence"/>
</dbReference>
<protein>
    <submittedName>
        <fullName evidence="1">Uncharacterized protein</fullName>
    </submittedName>
</protein>
<name>A0ABW3T650_9CAUL</name>
<evidence type="ECO:0000313" key="2">
    <source>
        <dbReference type="Proteomes" id="UP001597216"/>
    </source>
</evidence>
<accession>A0ABW3T650</accession>
<keyword evidence="2" id="KW-1185">Reference proteome</keyword>
<gene>
    <name evidence="1" type="ORF">ACFQ27_17545</name>
</gene>
<dbReference type="RefSeq" id="WP_374343274.1">
    <property type="nucleotide sequence ID" value="NZ_JBHTLQ010000055.1"/>
</dbReference>